<feature type="transmembrane region" description="Helical" evidence="2">
    <location>
        <begin position="118"/>
        <end position="135"/>
    </location>
</feature>
<proteinExistence type="predicted"/>
<feature type="compositionally biased region" description="Basic and acidic residues" evidence="1">
    <location>
        <begin position="580"/>
        <end position="607"/>
    </location>
</feature>
<gene>
    <name evidence="3" type="ORF">IAB07_01235</name>
</gene>
<keyword evidence="2" id="KW-0812">Transmembrane</keyword>
<feature type="compositionally biased region" description="Low complexity" evidence="1">
    <location>
        <begin position="567"/>
        <end position="576"/>
    </location>
</feature>
<feature type="transmembrane region" description="Helical" evidence="2">
    <location>
        <begin position="419"/>
        <end position="439"/>
    </location>
</feature>
<dbReference type="EMBL" id="DVNJ01000003">
    <property type="protein sequence ID" value="HIU62379.1"/>
    <property type="molecule type" value="Genomic_DNA"/>
</dbReference>
<reference evidence="3" key="1">
    <citation type="submission" date="2020-10" db="EMBL/GenBank/DDBJ databases">
        <authorList>
            <person name="Gilroy R."/>
        </authorList>
    </citation>
    <scope>NUCLEOTIDE SEQUENCE</scope>
    <source>
        <strain evidence="3">9366</strain>
    </source>
</reference>
<feature type="transmembrane region" description="Helical" evidence="2">
    <location>
        <begin position="218"/>
        <end position="239"/>
    </location>
</feature>
<protein>
    <submittedName>
        <fullName evidence="3">MFS transporter</fullName>
    </submittedName>
</protein>
<evidence type="ECO:0000256" key="1">
    <source>
        <dbReference type="SAM" id="MobiDB-lite"/>
    </source>
</evidence>
<feature type="transmembrane region" description="Helical" evidence="2">
    <location>
        <begin position="475"/>
        <end position="497"/>
    </location>
</feature>
<name>A0A9D1MLD2_9FIRM</name>
<feature type="transmembrane region" description="Helical" evidence="2">
    <location>
        <begin position="75"/>
        <end position="97"/>
    </location>
</feature>
<sequence length="607" mass="67041">MGTEEQQPQQQPQKTPLGEKIKQLPKTLKVFWKTPPKGRYLNLKEIACFAGSAFGMSTVVTVVSGLITATQIPTIYNFNVIHGAWICLIASVLGLIIQPFFSKLLQNTSTRFGRYKPFILLLAPMLAVFAILATWQPQYTDVNDRIIYAYCTCIPTLILWNLFQNTYYMLPGVVTPNQQERADIWAPIGLVIGFSPTVMNVLGNVVKSVFTDQGREYMAYRILGFVYAAVGLALVLCLFKVKERLIVTNENKEKVGLIEGLKMVVKNKPLMVLTLALILGCCRTVIEIDAEYIGRLRYAVTELGEIDVVTGLIIFGSLTIITGFAATPNMILLPLMTRKFNSRTIMVFWAACNTIGYVILASIGIENIPQGTWSIVVITLLRFVALFNAIASLQPLMMAQLSDYQQLKTGKRLEGFIQTFLYALVLVFTNIGIVAMAYVKDALGYQSSSLVRPESIPKEEFWAPDPAAVESALNYYNIAFIVSAVSAALMLFTLLFYKLGKKEHAEIVRQLRERGLAQGNAQEEAESVGIAEHVEDELAAARAGISDEASAQEPNMAESERGADNASETPSETPPEGETPEAKDTPETEPDVKDTPETPEAKDTQSE</sequence>
<keyword evidence="2" id="KW-0472">Membrane</keyword>
<evidence type="ECO:0000256" key="2">
    <source>
        <dbReference type="SAM" id="Phobius"/>
    </source>
</evidence>
<reference evidence="3" key="2">
    <citation type="journal article" date="2021" name="PeerJ">
        <title>Extensive microbial diversity within the chicken gut microbiome revealed by metagenomics and culture.</title>
        <authorList>
            <person name="Gilroy R."/>
            <person name="Ravi A."/>
            <person name="Getino M."/>
            <person name="Pursley I."/>
            <person name="Horton D.L."/>
            <person name="Alikhan N.F."/>
            <person name="Baker D."/>
            <person name="Gharbi K."/>
            <person name="Hall N."/>
            <person name="Watson M."/>
            <person name="Adriaenssens E.M."/>
            <person name="Foster-Nyarko E."/>
            <person name="Jarju S."/>
            <person name="Secka A."/>
            <person name="Antonio M."/>
            <person name="Oren A."/>
            <person name="Chaudhuri R.R."/>
            <person name="La Ragione R."/>
            <person name="Hildebrand F."/>
            <person name="Pallen M.J."/>
        </authorList>
    </citation>
    <scope>NUCLEOTIDE SEQUENCE</scope>
    <source>
        <strain evidence="3">9366</strain>
    </source>
</reference>
<feature type="transmembrane region" description="Helical" evidence="2">
    <location>
        <begin position="345"/>
        <end position="365"/>
    </location>
</feature>
<accession>A0A9D1MLD2</accession>
<dbReference type="SUPFAM" id="SSF103473">
    <property type="entry name" value="MFS general substrate transporter"/>
    <property type="match status" value="1"/>
</dbReference>
<feature type="region of interest" description="Disordered" evidence="1">
    <location>
        <begin position="545"/>
        <end position="607"/>
    </location>
</feature>
<evidence type="ECO:0000313" key="3">
    <source>
        <dbReference type="EMBL" id="HIU62379.1"/>
    </source>
</evidence>
<comment type="caution">
    <text evidence="3">The sequence shown here is derived from an EMBL/GenBank/DDBJ whole genome shotgun (WGS) entry which is preliminary data.</text>
</comment>
<dbReference type="Pfam" id="PF13347">
    <property type="entry name" value="MFS_2"/>
    <property type="match status" value="1"/>
</dbReference>
<feature type="transmembrane region" description="Helical" evidence="2">
    <location>
        <begin position="184"/>
        <end position="206"/>
    </location>
</feature>
<feature type="transmembrane region" description="Helical" evidence="2">
    <location>
        <begin position="308"/>
        <end position="333"/>
    </location>
</feature>
<dbReference type="Gene3D" id="1.20.1250.20">
    <property type="entry name" value="MFS general substrate transporter like domains"/>
    <property type="match status" value="1"/>
</dbReference>
<feature type="transmembrane region" description="Helical" evidence="2">
    <location>
        <begin position="371"/>
        <end position="398"/>
    </location>
</feature>
<keyword evidence="2" id="KW-1133">Transmembrane helix</keyword>
<dbReference type="AlphaFoldDB" id="A0A9D1MLD2"/>
<feature type="transmembrane region" description="Helical" evidence="2">
    <location>
        <begin position="147"/>
        <end position="163"/>
    </location>
</feature>
<dbReference type="InterPro" id="IPR036259">
    <property type="entry name" value="MFS_trans_sf"/>
</dbReference>
<dbReference type="Proteomes" id="UP000824145">
    <property type="component" value="Unassembled WGS sequence"/>
</dbReference>
<feature type="transmembrane region" description="Helical" evidence="2">
    <location>
        <begin position="270"/>
        <end position="288"/>
    </location>
</feature>
<organism evidence="3 4">
    <name type="scientific">Candidatus Caccalectryoclostridium excrementigallinarum</name>
    <dbReference type="NCBI Taxonomy" id="2840710"/>
    <lineage>
        <taxon>Bacteria</taxon>
        <taxon>Bacillati</taxon>
        <taxon>Bacillota</taxon>
        <taxon>Clostridia</taxon>
        <taxon>Christensenellales</taxon>
        <taxon>Christensenellaceae</taxon>
        <taxon>Christensenellaceae incertae sedis</taxon>
        <taxon>Candidatus Caccalectryoclostridium</taxon>
    </lineage>
</organism>
<evidence type="ECO:0000313" key="4">
    <source>
        <dbReference type="Proteomes" id="UP000824145"/>
    </source>
</evidence>
<feature type="transmembrane region" description="Helical" evidence="2">
    <location>
        <begin position="46"/>
        <end position="69"/>
    </location>
</feature>